<reference evidence="2 3" key="1">
    <citation type="journal article" date="2016" name="Nat. Commun.">
        <title>Thousands of microbial genomes shed light on interconnected biogeochemical processes in an aquifer system.</title>
        <authorList>
            <person name="Anantharaman K."/>
            <person name="Brown C.T."/>
            <person name="Hug L.A."/>
            <person name="Sharon I."/>
            <person name="Castelle C.J."/>
            <person name="Probst A.J."/>
            <person name="Thomas B.C."/>
            <person name="Singh A."/>
            <person name="Wilkins M.J."/>
            <person name="Karaoz U."/>
            <person name="Brodie E.L."/>
            <person name="Williams K.H."/>
            <person name="Hubbard S.S."/>
            <person name="Banfield J.F."/>
        </authorList>
    </citation>
    <scope>NUCLEOTIDE SEQUENCE [LARGE SCALE GENOMIC DNA]</scope>
    <source>
        <strain evidence="3">RIFCSPLOWO2_12_FULL_64_10</strain>
    </source>
</reference>
<feature type="domain" description="Neutral/alkaline non-lysosomal ceramidase N-terminal" evidence="1">
    <location>
        <begin position="7"/>
        <end position="220"/>
    </location>
</feature>
<gene>
    <name evidence="2" type="ORF">A3F84_29770</name>
</gene>
<protein>
    <recommendedName>
        <fullName evidence="1">Neutral/alkaline non-lysosomal ceramidase N-terminal domain-containing protein</fullName>
    </recommendedName>
</protein>
<dbReference type="EMBL" id="MFKF01000074">
    <property type="protein sequence ID" value="OGG55525.1"/>
    <property type="molecule type" value="Genomic_DNA"/>
</dbReference>
<dbReference type="Proteomes" id="UP000178606">
    <property type="component" value="Unassembled WGS sequence"/>
</dbReference>
<evidence type="ECO:0000313" key="2">
    <source>
        <dbReference type="EMBL" id="OGG55525.1"/>
    </source>
</evidence>
<evidence type="ECO:0000313" key="3">
    <source>
        <dbReference type="Proteomes" id="UP000178606"/>
    </source>
</evidence>
<dbReference type="Pfam" id="PF04734">
    <property type="entry name" value="Ceramidase_alk"/>
    <property type="match status" value="1"/>
</dbReference>
<organism evidence="2 3">
    <name type="scientific">Handelsmanbacteria sp. (strain RIFCSPLOWO2_12_FULL_64_10)</name>
    <dbReference type="NCBI Taxonomy" id="1817868"/>
    <lineage>
        <taxon>Bacteria</taxon>
        <taxon>Candidatus Handelsmaniibacteriota</taxon>
    </lineage>
</organism>
<name>A0A1F6D2C6_HANXR</name>
<accession>A0A1F6D2C6</accession>
<proteinExistence type="predicted"/>
<dbReference type="InterPro" id="IPR031329">
    <property type="entry name" value="NEUT/ALK_ceramidase_N"/>
</dbReference>
<comment type="caution">
    <text evidence="2">The sequence shown here is derived from an EMBL/GenBank/DDBJ whole genome shotgun (WGS) entry which is preliminary data.</text>
</comment>
<sequence>MARTITAGVARANITPGVGFDNMGDYLRLKPAVGVGNELYAKALVFNDGDNRVAVVTADVIGLPEGLTNDIRGRIERLTGMAGKNVLLSASHTHSSPATTEKDRAAPEYLADLAKKMAGAVYVADQSQQEVLLGVGVGEAKVGINRWQRTATGVRWGPNPDGPVDPAVGVLRVDALDGSPLAILVNYACHPTILGGDHLLYSGDYTSYVQGVIEKAYDGRVTALFTTGAAGDIKIAVLSEDGSRFRYTDLEDCRRFGTIIAGEAIKVAEGIRTAPVERVSAQTTRVDLPLTALPRPEEMETELTNIKDEIAVLEAQGKRTDGKQLQREWAQRTLAALREGRAPTSIPAEVQLLRIGEDIAFFAVPGELFVEVGLRLKEAMGLPGSFVVAYANGYMAYFPSKRAETWGWCAHDNSYKVSPYPANFSGGIEDVLVEAVKGLMSDGARVNVERAEITI</sequence>
<dbReference type="AlphaFoldDB" id="A0A1F6D2C6"/>
<evidence type="ECO:0000259" key="1">
    <source>
        <dbReference type="Pfam" id="PF04734"/>
    </source>
</evidence>